<evidence type="ECO:0000256" key="1">
    <source>
        <dbReference type="SAM" id="Phobius"/>
    </source>
</evidence>
<protein>
    <submittedName>
        <fullName evidence="2">Uncharacterized protein</fullName>
    </submittedName>
</protein>
<evidence type="ECO:0000313" key="2">
    <source>
        <dbReference type="EMBL" id="HIX07415.1"/>
    </source>
</evidence>
<reference evidence="2" key="2">
    <citation type="submission" date="2021-04" db="EMBL/GenBank/DDBJ databases">
        <authorList>
            <person name="Gilroy R."/>
        </authorList>
    </citation>
    <scope>NUCLEOTIDE SEQUENCE</scope>
    <source>
        <strain evidence="2">811</strain>
    </source>
</reference>
<dbReference type="AlphaFoldDB" id="A0A9D1V797"/>
<sequence length="287" mass="33355">MKDEYGLSLCKKDIRNDWYRKFLFVCEDEETKRSYEKIAEICLLNEKLDKELESELQVIREMMKVGLREEPLTYAKQVCSKYPQLCKSWGEYAAVKCNQDPDYDCTIDIEIMKKCPDYKWDFVPSSVKQKHEKIIKERVERRWRESQEKERLDKLLSKDLEQYKVSRKKFKGYSLFQDFLLVLVFAGGMMSAYACRAGIDKVGYLFALGMLLVIGGAIMSCFCIGPMVECKKECKTSLSRLELHYNYGNTVCVEFKNLKKVLLFVSLLCVVLALAGIVLLVYGLTIV</sequence>
<keyword evidence="1" id="KW-0472">Membrane</keyword>
<keyword evidence="1" id="KW-0812">Transmembrane</keyword>
<organism evidence="2 3">
    <name type="scientific">Candidatus Borkfalkia faecipullorum</name>
    <dbReference type="NCBI Taxonomy" id="2838510"/>
    <lineage>
        <taxon>Bacteria</taxon>
        <taxon>Bacillati</taxon>
        <taxon>Bacillota</taxon>
        <taxon>Clostridia</taxon>
        <taxon>Christensenellales</taxon>
        <taxon>Christensenellaceae</taxon>
        <taxon>Candidatus Borkfalkia</taxon>
    </lineage>
</organism>
<name>A0A9D1V797_9FIRM</name>
<proteinExistence type="predicted"/>
<accession>A0A9D1V797</accession>
<evidence type="ECO:0000313" key="3">
    <source>
        <dbReference type="Proteomes" id="UP000824204"/>
    </source>
</evidence>
<comment type="caution">
    <text evidence="2">The sequence shown here is derived from an EMBL/GenBank/DDBJ whole genome shotgun (WGS) entry which is preliminary data.</text>
</comment>
<feature type="transmembrane region" description="Helical" evidence="1">
    <location>
        <begin position="205"/>
        <end position="228"/>
    </location>
</feature>
<feature type="transmembrane region" description="Helical" evidence="1">
    <location>
        <begin position="179"/>
        <end position="199"/>
    </location>
</feature>
<dbReference type="Proteomes" id="UP000824204">
    <property type="component" value="Unassembled WGS sequence"/>
</dbReference>
<feature type="transmembrane region" description="Helical" evidence="1">
    <location>
        <begin position="261"/>
        <end position="284"/>
    </location>
</feature>
<reference evidence="2" key="1">
    <citation type="journal article" date="2021" name="PeerJ">
        <title>Extensive microbial diversity within the chicken gut microbiome revealed by metagenomics and culture.</title>
        <authorList>
            <person name="Gilroy R."/>
            <person name="Ravi A."/>
            <person name="Getino M."/>
            <person name="Pursley I."/>
            <person name="Horton D.L."/>
            <person name="Alikhan N.F."/>
            <person name="Baker D."/>
            <person name="Gharbi K."/>
            <person name="Hall N."/>
            <person name="Watson M."/>
            <person name="Adriaenssens E.M."/>
            <person name="Foster-Nyarko E."/>
            <person name="Jarju S."/>
            <person name="Secka A."/>
            <person name="Antonio M."/>
            <person name="Oren A."/>
            <person name="Chaudhuri R.R."/>
            <person name="La Ragione R."/>
            <person name="Hildebrand F."/>
            <person name="Pallen M.J."/>
        </authorList>
    </citation>
    <scope>NUCLEOTIDE SEQUENCE</scope>
    <source>
        <strain evidence="2">811</strain>
    </source>
</reference>
<dbReference type="EMBL" id="DXFX01000039">
    <property type="protein sequence ID" value="HIX07415.1"/>
    <property type="molecule type" value="Genomic_DNA"/>
</dbReference>
<gene>
    <name evidence="2" type="ORF">H9741_02990</name>
</gene>
<keyword evidence="1" id="KW-1133">Transmembrane helix</keyword>